<dbReference type="EC" id="2.7.1.107" evidence="6"/>
<dbReference type="AlphaFoldDB" id="A0A7J6KUI5"/>
<evidence type="ECO:0000256" key="7">
    <source>
        <dbReference type="SAM" id="MobiDB-lite"/>
    </source>
</evidence>
<dbReference type="OrthoDB" id="242257at2759"/>
<evidence type="ECO:0000313" key="10">
    <source>
        <dbReference type="Proteomes" id="UP000570595"/>
    </source>
</evidence>
<evidence type="ECO:0000256" key="3">
    <source>
        <dbReference type="ARBA" id="ARBA00022741"/>
    </source>
</evidence>
<dbReference type="SMART" id="SM00045">
    <property type="entry name" value="DAGKa"/>
    <property type="match status" value="1"/>
</dbReference>
<keyword evidence="4 6" id="KW-0418">Kinase</keyword>
<reference evidence="9 10" key="1">
    <citation type="submission" date="2020-04" db="EMBL/GenBank/DDBJ databases">
        <title>Perkinsus olseni comparative genomics.</title>
        <authorList>
            <person name="Bogema D.R."/>
        </authorList>
    </citation>
    <scope>NUCLEOTIDE SEQUENCE [LARGE SCALE GENOMIC DNA]</scope>
    <source>
        <strain evidence="9">ATCC PRA-179</strain>
    </source>
</reference>
<comment type="catalytic activity">
    <reaction evidence="6">
        <text>a 1,2-diacyl-sn-glycerol + ATP = a 1,2-diacyl-sn-glycero-3-phosphate + ADP + H(+)</text>
        <dbReference type="Rhea" id="RHEA:10272"/>
        <dbReference type="ChEBI" id="CHEBI:15378"/>
        <dbReference type="ChEBI" id="CHEBI:17815"/>
        <dbReference type="ChEBI" id="CHEBI:30616"/>
        <dbReference type="ChEBI" id="CHEBI:58608"/>
        <dbReference type="ChEBI" id="CHEBI:456216"/>
        <dbReference type="EC" id="2.7.1.107"/>
    </reaction>
</comment>
<dbReference type="GO" id="GO:0016020">
    <property type="term" value="C:membrane"/>
    <property type="evidence" value="ECO:0007669"/>
    <property type="project" value="TreeGrafter"/>
</dbReference>
<evidence type="ECO:0000313" key="9">
    <source>
        <dbReference type="EMBL" id="KAF4650657.1"/>
    </source>
</evidence>
<dbReference type="EMBL" id="JABAHT010000996">
    <property type="protein sequence ID" value="KAF4650657.1"/>
    <property type="molecule type" value="Genomic_DNA"/>
</dbReference>
<dbReference type="PROSITE" id="PS50146">
    <property type="entry name" value="DAGK"/>
    <property type="match status" value="1"/>
</dbReference>
<evidence type="ECO:0000256" key="6">
    <source>
        <dbReference type="RuleBase" id="RU361128"/>
    </source>
</evidence>
<name>A0A7J6KUI5_PEROL</name>
<keyword evidence="3 6" id="KW-0547">Nucleotide-binding</keyword>
<dbReference type="InterPro" id="IPR037607">
    <property type="entry name" value="DGK"/>
</dbReference>
<evidence type="ECO:0000256" key="2">
    <source>
        <dbReference type="ARBA" id="ARBA00022679"/>
    </source>
</evidence>
<keyword evidence="2 6" id="KW-0808">Transferase</keyword>
<dbReference type="PANTHER" id="PTHR11255:SF121">
    <property type="entry name" value="DIACYLGLYCEROL KINASE (ATP)"/>
    <property type="match status" value="1"/>
</dbReference>
<sequence>MVSTPEASPTMVSSSSLAVHQQQESSRSPMVYIFINPTSGSNRASEYLTLGLQHMRFRDNTCDVYIFDISDGVSGSKPAFVQLAAHGNTRDASHPIRVLVAGGDGTIMWFLDEAIKHSVDIDSIAIGVIPFGTANDFSRTLGWGAQASRVLLGKRLSNLKDMLAQWLDASIVPYDIWEVEISCTASGSIQQVKKSVKTPLRNEGGEILHHLVKPICNYFSVGVESRIGLGFDKHRTKSQLLNKAVYVIEGTKKITFTHTPRISSLFNCATTTADTGKDHIIFTTDPTKETCCLIGRPVSIVMLNIPSIMGGCDVWSKAKRVGVECGINSHGGSSSGPDILGKLQDPGDGKLELMSYDALVGLSAEQLRIAPFAGNGQRLYQGGGPVVLHFKSLGDSIRTYFQIDGEYFMCKHPDTITIRTWLKRWLSADVEKYDIWKVEVKLQDDDGFIYQLKNGEKAPLTKVEGNATDRTLKTLAKPMCNYFSTGVESRLRLGFDRNRKKHQFAYKLL</sequence>
<evidence type="ECO:0000256" key="4">
    <source>
        <dbReference type="ARBA" id="ARBA00022777"/>
    </source>
</evidence>
<feature type="region of interest" description="Disordered" evidence="7">
    <location>
        <begin position="1"/>
        <end position="23"/>
    </location>
</feature>
<dbReference type="InterPro" id="IPR016064">
    <property type="entry name" value="NAD/diacylglycerol_kinase_sf"/>
</dbReference>
<dbReference type="GO" id="GO:0004143">
    <property type="term" value="F:ATP-dependent diacylglycerol kinase activity"/>
    <property type="evidence" value="ECO:0007669"/>
    <property type="project" value="UniProtKB-EC"/>
</dbReference>
<evidence type="ECO:0000256" key="5">
    <source>
        <dbReference type="ARBA" id="ARBA00022840"/>
    </source>
</evidence>
<dbReference type="InterPro" id="IPR000756">
    <property type="entry name" value="Diacylglycerol_kin_accessory"/>
</dbReference>
<comment type="caution">
    <text evidence="9">The sequence shown here is derived from an EMBL/GenBank/DDBJ whole genome shotgun (WGS) entry which is preliminary data.</text>
</comment>
<keyword evidence="5 6" id="KW-0067">ATP-binding</keyword>
<dbReference type="Proteomes" id="UP000570595">
    <property type="component" value="Unassembled WGS sequence"/>
</dbReference>
<dbReference type="GO" id="GO:0005524">
    <property type="term" value="F:ATP binding"/>
    <property type="evidence" value="ECO:0007669"/>
    <property type="project" value="UniProtKB-KW"/>
</dbReference>
<protein>
    <recommendedName>
        <fullName evidence="6">Diacylglycerol kinase</fullName>
        <shortName evidence="6">DAG kinase</shortName>
        <ecNumber evidence="6">2.7.1.107</ecNumber>
    </recommendedName>
</protein>
<dbReference type="SUPFAM" id="SSF111331">
    <property type="entry name" value="NAD kinase/diacylglycerol kinase-like"/>
    <property type="match status" value="1"/>
</dbReference>
<dbReference type="InterPro" id="IPR001206">
    <property type="entry name" value="Diacylglycerol_kinase_cat_dom"/>
</dbReference>
<evidence type="ECO:0000259" key="8">
    <source>
        <dbReference type="PROSITE" id="PS50146"/>
    </source>
</evidence>
<dbReference type="Gene3D" id="3.40.50.10330">
    <property type="entry name" value="Probable inorganic polyphosphate/atp-NAD kinase, domain 1"/>
    <property type="match status" value="1"/>
</dbReference>
<dbReference type="GO" id="GO:0007200">
    <property type="term" value="P:phospholipase C-activating G protein-coupled receptor signaling pathway"/>
    <property type="evidence" value="ECO:0007669"/>
    <property type="project" value="InterPro"/>
</dbReference>
<dbReference type="Pfam" id="PF00781">
    <property type="entry name" value="DAGK_cat"/>
    <property type="match status" value="1"/>
</dbReference>
<evidence type="ECO:0000256" key="1">
    <source>
        <dbReference type="ARBA" id="ARBA00009280"/>
    </source>
</evidence>
<gene>
    <name evidence="9" type="ORF">FOZ61_011136</name>
</gene>
<organism evidence="9 10">
    <name type="scientific">Perkinsus olseni</name>
    <name type="common">Perkinsus atlanticus</name>
    <dbReference type="NCBI Taxonomy" id="32597"/>
    <lineage>
        <taxon>Eukaryota</taxon>
        <taxon>Sar</taxon>
        <taxon>Alveolata</taxon>
        <taxon>Perkinsozoa</taxon>
        <taxon>Perkinsea</taxon>
        <taxon>Perkinsida</taxon>
        <taxon>Perkinsidae</taxon>
        <taxon>Perkinsus</taxon>
    </lineage>
</organism>
<proteinExistence type="inferred from homology"/>
<dbReference type="InterPro" id="IPR017438">
    <property type="entry name" value="ATP-NAD_kinase_N"/>
</dbReference>
<dbReference type="SMART" id="SM00046">
    <property type="entry name" value="DAGKc"/>
    <property type="match status" value="1"/>
</dbReference>
<dbReference type="Pfam" id="PF00609">
    <property type="entry name" value="DAGK_acc"/>
    <property type="match status" value="1"/>
</dbReference>
<feature type="domain" description="DAGKc" evidence="8">
    <location>
        <begin position="26"/>
        <end position="182"/>
    </location>
</feature>
<dbReference type="PANTHER" id="PTHR11255">
    <property type="entry name" value="DIACYLGLYCEROL KINASE"/>
    <property type="match status" value="1"/>
</dbReference>
<comment type="similarity">
    <text evidence="1 6">Belongs to the eukaryotic diacylglycerol kinase family.</text>
</comment>
<accession>A0A7J6KUI5</accession>